<evidence type="ECO:0000313" key="2">
    <source>
        <dbReference type="Proteomes" id="UP000185490"/>
    </source>
</evidence>
<proteinExistence type="predicted"/>
<protein>
    <submittedName>
        <fullName evidence="1">Uncharacterized protein</fullName>
    </submittedName>
</protein>
<evidence type="ECO:0000313" key="1">
    <source>
        <dbReference type="EMBL" id="APT74939.1"/>
    </source>
</evidence>
<reference evidence="1 2" key="1">
    <citation type="submission" date="2014-02" db="EMBL/GenBank/DDBJ databases">
        <title>Diversity of Thermotogales isolates from hydrothermal vents.</title>
        <authorList>
            <person name="Haverkamp T.H.A."/>
            <person name="Lossouarn J."/>
            <person name="Geslin C."/>
            <person name="Nesbo C.L."/>
        </authorList>
    </citation>
    <scope>NUCLEOTIDE SEQUENCE [LARGE SCALE GENOMIC DNA]</scope>
    <source>
        <strain evidence="1 2">431</strain>
    </source>
</reference>
<keyword evidence="2" id="KW-1185">Reference proteome</keyword>
<sequence>MDFGDVKRGVKIYIHFAFDYPLFLVKDYKLELMKNFEQFGLKNYNFSGFLSKKFFKAKDGYYLKNNGLLVLKTFNEKNLPEVVYKLSKSTFFGIIPKKVEVKPIEFFQEGILLGSVLGSEIDLNLLSEKIRKNAIEKYTNVYNQMPKKNSLIVIFQENQKIKLFGSQELIYLINVLGIFCKNGYEGFILDDKKYWGYSFEIESKI</sequence>
<dbReference type="Proteomes" id="UP000185490">
    <property type="component" value="Chromosome"/>
</dbReference>
<name>A0ABN4UY18_9BACT</name>
<gene>
    <name evidence="1" type="ORF">BW47_08865</name>
</gene>
<organism evidence="1 2">
    <name type="scientific">Thermosipho melanesiensis</name>
    <dbReference type="NCBI Taxonomy" id="46541"/>
    <lineage>
        <taxon>Bacteria</taxon>
        <taxon>Thermotogati</taxon>
        <taxon>Thermotogota</taxon>
        <taxon>Thermotogae</taxon>
        <taxon>Thermotogales</taxon>
        <taxon>Fervidobacteriaceae</taxon>
        <taxon>Thermosipho</taxon>
    </lineage>
</organism>
<dbReference type="RefSeq" id="WP_041426113.1">
    <property type="nucleotide sequence ID" value="NZ_JYCX01000004.1"/>
</dbReference>
<dbReference type="EMBL" id="CP007389">
    <property type="protein sequence ID" value="APT74939.1"/>
    <property type="molecule type" value="Genomic_DNA"/>
</dbReference>
<accession>A0ABN4UY18</accession>